<dbReference type="GO" id="GO:0000155">
    <property type="term" value="F:phosphorelay sensor kinase activity"/>
    <property type="evidence" value="ECO:0007669"/>
    <property type="project" value="InterPro"/>
</dbReference>
<feature type="transmembrane region" description="Helical" evidence="1">
    <location>
        <begin position="100"/>
        <end position="120"/>
    </location>
</feature>
<feature type="transmembrane region" description="Helical" evidence="1">
    <location>
        <begin position="39"/>
        <end position="60"/>
    </location>
</feature>
<dbReference type="Pfam" id="PF06580">
    <property type="entry name" value="His_kinase"/>
    <property type="match status" value="1"/>
</dbReference>
<evidence type="ECO:0000259" key="2">
    <source>
        <dbReference type="Pfam" id="PF06580"/>
    </source>
</evidence>
<dbReference type="Proteomes" id="UP000324611">
    <property type="component" value="Unassembled WGS sequence"/>
</dbReference>
<dbReference type="PANTHER" id="PTHR34220:SF7">
    <property type="entry name" value="SENSOR HISTIDINE KINASE YPDA"/>
    <property type="match status" value="1"/>
</dbReference>
<gene>
    <name evidence="3" type="ORF">F0L74_13585</name>
</gene>
<feature type="domain" description="Signal transduction histidine kinase internal region" evidence="2">
    <location>
        <begin position="198"/>
        <end position="275"/>
    </location>
</feature>
<dbReference type="Gene3D" id="3.30.565.10">
    <property type="entry name" value="Histidine kinase-like ATPase, C-terminal domain"/>
    <property type="match status" value="1"/>
</dbReference>
<dbReference type="EMBL" id="VUOC01000002">
    <property type="protein sequence ID" value="KAA2243519.1"/>
    <property type="molecule type" value="Genomic_DNA"/>
</dbReference>
<keyword evidence="1" id="KW-0812">Transmembrane</keyword>
<dbReference type="InterPro" id="IPR010559">
    <property type="entry name" value="Sig_transdc_His_kin_internal"/>
</dbReference>
<dbReference type="InterPro" id="IPR050640">
    <property type="entry name" value="Bact_2-comp_sensor_kinase"/>
</dbReference>
<reference evidence="3 4" key="1">
    <citation type="submission" date="2019-09" db="EMBL/GenBank/DDBJ databases">
        <title>Chitinophaga ginsengihumi sp. nov., isolated from soil of ginseng rhizosphere.</title>
        <authorList>
            <person name="Lee J."/>
        </authorList>
    </citation>
    <scope>NUCLEOTIDE SEQUENCE [LARGE SCALE GENOMIC DNA]</scope>
    <source>
        <strain evidence="3 4">BN140078</strain>
    </source>
</reference>
<dbReference type="AlphaFoldDB" id="A0A5B2VZN7"/>
<accession>A0A5B2VZN7</accession>
<protein>
    <recommendedName>
        <fullName evidence="2">Signal transduction histidine kinase internal region domain-containing protein</fullName>
    </recommendedName>
</protein>
<keyword evidence="1" id="KW-1133">Transmembrane helix</keyword>
<name>A0A5B2VZN7_9BACT</name>
<reference evidence="3 4" key="2">
    <citation type="submission" date="2019-09" db="EMBL/GenBank/DDBJ databases">
        <authorList>
            <person name="Jin C."/>
        </authorList>
    </citation>
    <scope>NUCLEOTIDE SEQUENCE [LARGE SCALE GENOMIC DNA]</scope>
    <source>
        <strain evidence="3 4">BN140078</strain>
    </source>
</reference>
<evidence type="ECO:0000313" key="4">
    <source>
        <dbReference type="Proteomes" id="UP000324611"/>
    </source>
</evidence>
<comment type="caution">
    <text evidence="3">The sequence shown here is derived from an EMBL/GenBank/DDBJ whole genome shotgun (WGS) entry which is preliminary data.</text>
</comment>
<keyword evidence="4" id="KW-1185">Reference proteome</keyword>
<keyword evidence="1" id="KW-0472">Membrane</keyword>
<proteinExistence type="predicted"/>
<evidence type="ECO:0000256" key="1">
    <source>
        <dbReference type="SAM" id="Phobius"/>
    </source>
</evidence>
<evidence type="ECO:0000313" key="3">
    <source>
        <dbReference type="EMBL" id="KAA2243519.1"/>
    </source>
</evidence>
<feature type="transmembrane region" description="Helical" evidence="1">
    <location>
        <begin position="72"/>
        <end position="91"/>
    </location>
</feature>
<sequence>MSLSFRRKTLPGPSQPGQNILNWLTSSGFEKFYTPRVRIYAHTVMWVLHTLLYTLTYLVLFPDSLGVELIFALRNTLGAMIFFYPIFYFIIPRLLQRGRFLVGIILLFLPFLAWCIINYWTALFVDSAFTIHNEEVKLPVKRLVHGGFSEAVSISRALQYSLAIIMTIAPSMSVKLVLDIIRATTRTLRLERDNLNLEIDFLKSQLNPHFLFNTLNNIYALSIRNDKLAADLILNLSNMMRYTLYDSNTPMVQLSKEVAFLKNYVDLESIRYGKKASILFECDQEQIQEQQVAPLLMFPFIENAFKHSHNAAIDKCWIKVSIHVDGDHLCFIAANSKEETPVKKREVGGIGIVNSKKRLALLYPDKHSLVIDDASDQFKVTMKLTIS</sequence>
<organism evidence="3 4">
    <name type="scientific">Chitinophaga agrisoli</name>
    <dbReference type="NCBI Taxonomy" id="2607653"/>
    <lineage>
        <taxon>Bacteria</taxon>
        <taxon>Pseudomonadati</taxon>
        <taxon>Bacteroidota</taxon>
        <taxon>Chitinophagia</taxon>
        <taxon>Chitinophagales</taxon>
        <taxon>Chitinophagaceae</taxon>
        <taxon>Chitinophaga</taxon>
    </lineage>
</organism>
<dbReference type="InterPro" id="IPR036890">
    <property type="entry name" value="HATPase_C_sf"/>
</dbReference>
<dbReference type="PANTHER" id="PTHR34220">
    <property type="entry name" value="SENSOR HISTIDINE KINASE YPDA"/>
    <property type="match status" value="1"/>
</dbReference>
<dbReference type="GO" id="GO:0016020">
    <property type="term" value="C:membrane"/>
    <property type="evidence" value="ECO:0007669"/>
    <property type="project" value="InterPro"/>
</dbReference>